<organism evidence="2 3">
    <name type="scientific">Baudoinia panamericana (strain UAMH 10762)</name>
    <name type="common">Angels' share fungus</name>
    <name type="synonym">Baudoinia compniacensis (strain UAMH 10762)</name>
    <dbReference type="NCBI Taxonomy" id="717646"/>
    <lineage>
        <taxon>Eukaryota</taxon>
        <taxon>Fungi</taxon>
        <taxon>Dikarya</taxon>
        <taxon>Ascomycota</taxon>
        <taxon>Pezizomycotina</taxon>
        <taxon>Dothideomycetes</taxon>
        <taxon>Dothideomycetidae</taxon>
        <taxon>Mycosphaerellales</taxon>
        <taxon>Teratosphaeriaceae</taxon>
        <taxon>Baudoinia</taxon>
    </lineage>
</organism>
<dbReference type="GeneID" id="19110037"/>
<feature type="chain" id="PRO_5004021822" description="Phosphatidylethanolamine-binding protein" evidence="1">
    <location>
        <begin position="19"/>
        <end position="233"/>
    </location>
</feature>
<dbReference type="GO" id="GO:0046578">
    <property type="term" value="P:regulation of Ras protein signal transduction"/>
    <property type="evidence" value="ECO:0007669"/>
    <property type="project" value="TreeGrafter"/>
</dbReference>
<dbReference type="OrthoDB" id="2506647at2759"/>
<evidence type="ECO:0000313" key="3">
    <source>
        <dbReference type="Proteomes" id="UP000011761"/>
    </source>
</evidence>
<dbReference type="AlphaFoldDB" id="M2LGQ1"/>
<dbReference type="GO" id="GO:0030414">
    <property type="term" value="F:peptidase inhibitor activity"/>
    <property type="evidence" value="ECO:0007669"/>
    <property type="project" value="TreeGrafter"/>
</dbReference>
<evidence type="ECO:0000313" key="2">
    <source>
        <dbReference type="EMBL" id="EMC93277.1"/>
    </source>
</evidence>
<reference evidence="2 3" key="1">
    <citation type="journal article" date="2012" name="PLoS Pathog.">
        <title>Diverse lifestyles and strategies of plant pathogenesis encoded in the genomes of eighteen Dothideomycetes fungi.</title>
        <authorList>
            <person name="Ohm R.A."/>
            <person name="Feau N."/>
            <person name="Henrissat B."/>
            <person name="Schoch C.L."/>
            <person name="Horwitz B.A."/>
            <person name="Barry K.W."/>
            <person name="Condon B.J."/>
            <person name="Copeland A.C."/>
            <person name="Dhillon B."/>
            <person name="Glaser F."/>
            <person name="Hesse C.N."/>
            <person name="Kosti I."/>
            <person name="LaButti K."/>
            <person name="Lindquist E.A."/>
            <person name="Lucas S."/>
            <person name="Salamov A.A."/>
            <person name="Bradshaw R.E."/>
            <person name="Ciuffetti L."/>
            <person name="Hamelin R.C."/>
            <person name="Kema G.H.J."/>
            <person name="Lawrence C."/>
            <person name="Scott J.A."/>
            <person name="Spatafora J.W."/>
            <person name="Turgeon B.G."/>
            <person name="de Wit P.J.G.M."/>
            <person name="Zhong S."/>
            <person name="Goodwin S.B."/>
            <person name="Grigoriev I.V."/>
        </authorList>
    </citation>
    <scope>NUCLEOTIDE SEQUENCE [LARGE SCALE GENOMIC DNA]</scope>
    <source>
        <strain evidence="2 3">UAMH 10762</strain>
    </source>
</reference>
<evidence type="ECO:0000256" key="1">
    <source>
        <dbReference type="SAM" id="SignalP"/>
    </source>
</evidence>
<accession>M2LGQ1</accession>
<dbReference type="KEGG" id="bcom:BAUCODRAFT_234964"/>
<sequence length="233" mass="26118">MFAVHLAILVVLPFVVAALRGAQRPLISAPNGGQELMRVLKEASVIPDVLDSFTPRVTLSLFWENATAELGNLIKTSRLQRPPDVQLIDHVPNPSSRTKKLDPKMQLTVAMTDPDAPSREDPKWSEICHWIATHIQLTDPRDNMSARGGWSKDPETVMPYFGPKPPAETGKHRYVLVALAPANGTTESLHLRKPKDRRFWGYQDDRRGLRDWAGEMGLEVVGANFIYAQHDEL</sequence>
<keyword evidence="1" id="KW-0732">Signal</keyword>
<protein>
    <recommendedName>
        <fullName evidence="4">Phosphatidylethanolamine-binding protein</fullName>
    </recommendedName>
</protein>
<dbReference type="eggNOG" id="KOG3346">
    <property type="taxonomic scope" value="Eukaryota"/>
</dbReference>
<gene>
    <name evidence="2" type="ORF">BAUCODRAFT_234964</name>
</gene>
<dbReference type="CDD" id="cd00866">
    <property type="entry name" value="PEBP_euk"/>
    <property type="match status" value="1"/>
</dbReference>
<feature type="signal peptide" evidence="1">
    <location>
        <begin position="1"/>
        <end position="18"/>
    </location>
</feature>
<dbReference type="SUPFAM" id="SSF49777">
    <property type="entry name" value="PEBP-like"/>
    <property type="match status" value="1"/>
</dbReference>
<dbReference type="HOGENOM" id="CLU_043994_3_0_1"/>
<dbReference type="EMBL" id="KB445560">
    <property type="protein sequence ID" value="EMC93277.1"/>
    <property type="molecule type" value="Genomic_DNA"/>
</dbReference>
<name>M2LGQ1_BAUPA</name>
<dbReference type="RefSeq" id="XP_007679502.1">
    <property type="nucleotide sequence ID" value="XM_007681312.1"/>
</dbReference>
<dbReference type="Gene3D" id="3.90.280.10">
    <property type="entry name" value="PEBP-like"/>
    <property type="match status" value="1"/>
</dbReference>
<dbReference type="Pfam" id="PF01161">
    <property type="entry name" value="PBP"/>
    <property type="match status" value="1"/>
</dbReference>
<keyword evidence="3" id="KW-1185">Reference proteome</keyword>
<dbReference type="PANTHER" id="PTHR11362">
    <property type="entry name" value="PHOSPHATIDYLETHANOLAMINE-BINDING PROTEIN"/>
    <property type="match status" value="1"/>
</dbReference>
<dbReference type="STRING" id="717646.M2LGQ1"/>
<dbReference type="OMA" id="HIDKRTR"/>
<evidence type="ECO:0008006" key="4">
    <source>
        <dbReference type="Google" id="ProtNLM"/>
    </source>
</evidence>
<dbReference type="PANTHER" id="PTHR11362:SF148">
    <property type="entry name" value="CARBOXYPEPTIDASE Y INHIBITOR"/>
    <property type="match status" value="1"/>
</dbReference>
<dbReference type="Proteomes" id="UP000011761">
    <property type="component" value="Unassembled WGS sequence"/>
</dbReference>
<dbReference type="GO" id="GO:0030162">
    <property type="term" value="P:regulation of proteolysis"/>
    <property type="evidence" value="ECO:0007669"/>
    <property type="project" value="TreeGrafter"/>
</dbReference>
<dbReference type="InterPro" id="IPR035810">
    <property type="entry name" value="PEBP_euk"/>
</dbReference>
<dbReference type="GO" id="GO:0005543">
    <property type="term" value="F:phospholipid binding"/>
    <property type="evidence" value="ECO:0007669"/>
    <property type="project" value="TreeGrafter"/>
</dbReference>
<proteinExistence type="predicted"/>
<dbReference type="InterPro" id="IPR008914">
    <property type="entry name" value="PEBP"/>
</dbReference>
<dbReference type="InterPro" id="IPR036610">
    <property type="entry name" value="PEBP-like_sf"/>
</dbReference>